<evidence type="ECO:0000256" key="1">
    <source>
        <dbReference type="SAM" id="MobiDB-lite"/>
    </source>
</evidence>
<dbReference type="PANTHER" id="PTHR28055">
    <property type="entry name" value="ALTERED INHERITANCE OF MITOCHONDRIA PROTEIN 41, MITOCHONDRIAL"/>
    <property type="match status" value="1"/>
</dbReference>
<dbReference type="Gene3D" id="1.10.10.410">
    <property type="match status" value="1"/>
</dbReference>
<reference evidence="2 3" key="1">
    <citation type="journal article" date="2016" name="Nat. Commun.">
        <title>Thousands of microbial genomes shed light on interconnected biogeochemical processes in an aquifer system.</title>
        <authorList>
            <person name="Anantharaman K."/>
            <person name="Brown C.T."/>
            <person name="Hug L.A."/>
            <person name="Sharon I."/>
            <person name="Castelle C.J."/>
            <person name="Probst A.J."/>
            <person name="Thomas B.C."/>
            <person name="Singh A."/>
            <person name="Wilkins M.J."/>
            <person name="Karaoz U."/>
            <person name="Brodie E.L."/>
            <person name="Williams K.H."/>
            <person name="Hubbard S.S."/>
            <person name="Banfield J.F."/>
        </authorList>
    </citation>
    <scope>NUCLEOTIDE SEQUENCE [LARGE SCALE GENOMIC DNA]</scope>
</reference>
<evidence type="ECO:0000313" key="3">
    <source>
        <dbReference type="Proteomes" id="UP000179010"/>
    </source>
</evidence>
<sequence>MAFKDQISSDLKQAMKNREDLKLQTLRMLSAALHNEEIAKGGELDDSATYAVIRREVKKRKEAAESFRSGGRAEQGDKEEAESKILEAYLPQMMNEAEVLKIVIEEVAANPGAQMGQIIGSVMKRTGGNADGGVVSKLVSQQLKG</sequence>
<dbReference type="InterPro" id="IPR042184">
    <property type="entry name" value="YqeY/Aim41_N"/>
</dbReference>
<organism evidence="2 3">
    <name type="scientific">candidate division Kazan bacterium RIFCSPLOWO2_01_FULL_48_13</name>
    <dbReference type="NCBI Taxonomy" id="1798539"/>
    <lineage>
        <taxon>Bacteria</taxon>
        <taxon>Bacteria division Kazan-3B-28</taxon>
    </lineage>
</organism>
<dbReference type="Pfam" id="PF09424">
    <property type="entry name" value="YqeY"/>
    <property type="match status" value="1"/>
</dbReference>
<gene>
    <name evidence="2" type="ORF">A2994_01765</name>
</gene>
<dbReference type="GO" id="GO:0016884">
    <property type="term" value="F:carbon-nitrogen ligase activity, with glutamine as amido-N-donor"/>
    <property type="evidence" value="ECO:0007669"/>
    <property type="project" value="InterPro"/>
</dbReference>
<dbReference type="InterPro" id="IPR003789">
    <property type="entry name" value="Asn/Gln_tRNA_amidoTrase-B-like"/>
</dbReference>
<dbReference type="Gene3D" id="1.10.1510.10">
    <property type="entry name" value="Uncharacterised protein YqeY/AIM41 PF09424, N-terminal domain"/>
    <property type="match status" value="1"/>
</dbReference>
<comment type="caution">
    <text evidence="2">The sequence shown here is derived from an EMBL/GenBank/DDBJ whole genome shotgun (WGS) entry which is preliminary data.</text>
</comment>
<dbReference type="PANTHER" id="PTHR28055:SF1">
    <property type="entry name" value="ALTERED INHERITANCE OF MITOCHONDRIA PROTEIN 41, MITOCHONDRIAL"/>
    <property type="match status" value="1"/>
</dbReference>
<feature type="region of interest" description="Disordered" evidence="1">
    <location>
        <begin position="61"/>
        <end position="80"/>
    </location>
</feature>
<dbReference type="EMBL" id="METE01000004">
    <property type="protein sequence ID" value="OGB85339.1"/>
    <property type="molecule type" value="Genomic_DNA"/>
</dbReference>
<proteinExistence type="predicted"/>
<dbReference type="SUPFAM" id="SSF89095">
    <property type="entry name" value="GatB/YqeY motif"/>
    <property type="match status" value="1"/>
</dbReference>
<evidence type="ECO:0008006" key="4">
    <source>
        <dbReference type="Google" id="ProtNLM"/>
    </source>
</evidence>
<dbReference type="InterPro" id="IPR019004">
    <property type="entry name" value="YqeY/Aim41"/>
</dbReference>
<dbReference type="AlphaFoldDB" id="A0A1F4PNY1"/>
<protein>
    <recommendedName>
        <fullName evidence="4">Glutamyl-tRNA amidotransferase</fullName>
    </recommendedName>
</protein>
<name>A0A1F4PNY1_UNCK3</name>
<evidence type="ECO:0000313" key="2">
    <source>
        <dbReference type="EMBL" id="OGB85339.1"/>
    </source>
</evidence>
<dbReference type="InterPro" id="IPR023168">
    <property type="entry name" value="GatB_Yqey_C_2"/>
</dbReference>
<accession>A0A1F4PNY1</accession>
<dbReference type="Proteomes" id="UP000179010">
    <property type="component" value="Unassembled WGS sequence"/>
</dbReference>
<dbReference type="STRING" id="1798539.A2994_01765"/>